<comment type="caution">
    <text evidence="5">The sequence shown here is derived from an EMBL/GenBank/DDBJ whole genome shotgun (WGS) entry which is preliminary data.</text>
</comment>
<organism evidence="5 6">
    <name type="scientific">Georgenia soli</name>
    <dbReference type="NCBI Taxonomy" id="638953"/>
    <lineage>
        <taxon>Bacteria</taxon>
        <taxon>Bacillati</taxon>
        <taxon>Actinomycetota</taxon>
        <taxon>Actinomycetes</taxon>
        <taxon>Micrococcales</taxon>
        <taxon>Bogoriellaceae</taxon>
        <taxon>Georgenia</taxon>
    </lineage>
</organism>
<proteinExistence type="inferred from homology"/>
<name>A0A2A9F2R5_9MICO</name>
<protein>
    <submittedName>
        <fullName evidence="5">Putative transcriptional regulator</fullName>
    </submittedName>
</protein>
<dbReference type="GO" id="GO:0003677">
    <property type="term" value="F:DNA binding"/>
    <property type="evidence" value="ECO:0007669"/>
    <property type="project" value="UniProtKB-KW"/>
</dbReference>
<evidence type="ECO:0000256" key="3">
    <source>
        <dbReference type="ARBA" id="ARBA00023125"/>
    </source>
</evidence>
<evidence type="ECO:0000313" key="6">
    <source>
        <dbReference type="Proteomes" id="UP000222106"/>
    </source>
</evidence>
<keyword evidence="6" id="KW-1185">Reference proteome</keyword>
<comment type="similarity">
    <text evidence="1">Belongs to the BlaI transcriptional regulatory family.</text>
</comment>
<accession>A0A2A9F2R5</accession>
<keyword evidence="3" id="KW-0238">DNA-binding</keyword>
<dbReference type="RefSeq" id="WP_245861896.1">
    <property type="nucleotide sequence ID" value="NZ_PDJI01000002.1"/>
</dbReference>
<sequence length="131" mass="14209">MVETHLPRLGTLEKEVMEILWDCPTELCTRDVLEQTSHTLAYTTIATVLNNLVKKGLVERVPAGRTWAYRPLHNRGEYVAGLMTEALTSSADRQASLLHFVESMSDGDVALLRSLLADGGTGPGTDGATPS</sequence>
<dbReference type="SUPFAM" id="SSF46785">
    <property type="entry name" value="Winged helix' DNA-binding domain"/>
    <property type="match status" value="1"/>
</dbReference>
<dbReference type="Gene3D" id="6.10.140.850">
    <property type="match status" value="1"/>
</dbReference>
<evidence type="ECO:0000313" key="5">
    <source>
        <dbReference type="EMBL" id="PFG45061.1"/>
    </source>
</evidence>
<dbReference type="Gene3D" id="1.10.10.10">
    <property type="entry name" value="Winged helix-like DNA-binding domain superfamily/Winged helix DNA-binding domain"/>
    <property type="match status" value="1"/>
</dbReference>
<dbReference type="EMBL" id="PDJI01000002">
    <property type="protein sequence ID" value="PFG45061.1"/>
    <property type="molecule type" value="Genomic_DNA"/>
</dbReference>
<keyword evidence="2" id="KW-0805">Transcription regulation</keyword>
<dbReference type="InterPro" id="IPR036388">
    <property type="entry name" value="WH-like_DNA-bd_sf"/>
</dbReference>
<reference evidence="5 6" key="1">
    <citation type="submission" date="2017-10" db="EMBL/GenBank/DDBJ databases">
        <title>Sequencing the genomes of 1000 actinobacteria strains.</title>
        <authorList>
            <person name="Klenk H.-P."/>
        </authorList>
    </citation>
    <scope>NUCLEOTIDE SEQUENCE [LARGE SCALE GENOMIC DNA]</scope>
    <source>
        <strain evidence="5 6">DSM 21838</strain>
    </source>
</reference>
<evidence type="ECO:0000256" key="4">
    <source>
        <dbReference type="ARBA" id="ARBA00023163"/>
    </source>
</evidence>
<evidence type="ECO:0000256" key="1">
    <source>
        <dbReference type="ARBA" id="ARBA00011046"/>
    </source>
</evidence>
<dbReference type="AlphaFoldDB" id="A0A2A9F2R5"/>
<dbReference type="Pfam" id="PF03965">
    <property type="entry name" value="Penicillinase_R"/>
    <property type="match status" value="1"/>
</dbReference>
<gene>
    <name evidence="5" type="ORF">ATJ97_0114</name>
</gene>
<dbReference type="InterPro" id="IPR036390">
    <property type="entry name" value="WH_DNA-bd_sf"/>
</dbReference>
<evidence type="ECO:0000256" key="2">
    <source>
        <dbReference type="ARBA" id="ARBA00023015"/>
    </source>
</evidence>
<dbReference type="InterPro" id="IPR005650">
    <property type="entry name" value="BlaI_family"/>
</dbReference>
<keyword evidence="4" id="KW-0804">Transcription</keyword>
<dbReference type="GO" id="GO:0045892">
    <property type="term" value="P:negative regulation of DNA-templated transcription"/>
    <property type="evidence" value="ECO:0007669"/>
    <property type="project" value="InterPro"/>
</dbReference>
<dbReference type="Proteomes" id="UP000222106">
    <property type="component" value="Unassembled WGS sequence"/>
</dbReference>